<evidence type="ECO:0000313" key="2">
    <source>
        <dbReference type="EMBL" id="BFG03235.1"/>
    </source>
</evidence>
<protein>
    <submittedName>
        <fullName evidence="2">Protein Spindly-like</fullName>
    </submittedName>
</protein>
<sequence length="204" mass="22624">MKGTPIKTRIKVECECSEEADEEEEENPVNDQSIDNAVKPVMEGTPIKPRLGFIKVKSNELLMAKQAPVAGAAKSKARKGTPLKQKELNDEDYDSDVEESSPAKPLRKGTPVREPAMQDTTNKNVRFILSKKRETFAEDSHKMVQFSGSSPVLHNPVSPVEQLQTEEAKKNETPTIAAVKDIKPTIKGPNIIRRIVIGSRQPKK</sequence>
<keyword evidence="3" id="KW-1185">Reference proteome</keyword>
<dbReference type="AlphaFoldDB" id="A0AAU9G3Y2"/>
<proteinExistence type="predicted"/>
<gene>
    <name evidence="2" type="ORF">DMAD_02540</name>
</gene>
<organism evidence="2 3">
    <name type="scientific">Drosophila madeirensis</name>
    <name type="common">Fruit fly</name>
    <dbReference type="NCBI Taxonomy" id="30013"/>
    <lineage>
        <taxon>Eukaryota</taxon>
        <taxon>Metazoa</taxon>
        <taxon>Ecdysozoa</taxon>
        <taxon>Arthropoda</taxon>
        <taxon>Hexapoda</taxon>
        <taxon>Insecta</taxon>
        <taxon>Pterygota</taxon>
        <taxon>Neoptera</taxon>
        <taxon>Endopterygota</taxon>
        <taxon>Diptera</taxon>
        <taxon>Brachycera</taxon>
        <taxon>Muscomorpha</taxon>
        <taxon>Ephydroidea</taxon>
        <taxon>Drosophilidae</taxon>
        <taxon>Drosophila</taxon>
        <taxon>Sophophora</taxon>
    </lineage>
</organism>
<dbReference type="Proteomes" id="UP001500889">
    <property type="component" value="Chromosome E"/>
</dbReference>
<evidence type="ECO:0000313" key="3">
    <source>
        <dbReference type="Proteomes" id="UP001500889"/>
    </source>
</evidence>
<accession>A0AAU9G3Y2</accession>
<evidence type="ECO:0000256" key="1">
    <source>
        <dbReference type="SAM" id="MobiDB-lite"/>
    </source>
</evidence>
<feature type="compositionally biased region" description="Acidic residues" evidence="1">
    <location>
        <begin position="89"/>
        <end position="99"/>
    </location>
</feature>
<feature type="region of interest" description="Disordered" evidence="1">
    <location>
        <begin position="67"/>
        <end position="123"/>
    </location>
</feature>
<dbReference type="EMBL" id="AP029267">
    <property type="protein sequence ID" value="BFG03235.1"/>
    <property type="molecule type" value="Genomic_DNA"/>
</dbReference>
<feature type="region of interest" description="Disordered" evidence="1">
    <location>
        <begin position="15"/>
        <end position="45"/>
    </location>
</feature>
<reference evidence="2 3" key="1">
    <citation type="submission" date="2024-02" db="EMBL/GenBank/DDBJ databases">
        <title>A chromosome-level genome assembly of Drosophila madeirensis, a fruit fly species endemic to Madeira island.</title>
        <authorList>
            <person name="Tomihara K."/>
            <person name="Llopart A."/>
            <person name="Yamamoto D."/>
        </authorList>
    </citation>
    <scope>NUCLEOTIDE SEQUENCE [LARGE SCALE GENOMIC DNA]</scope>
    <source>
        <strain evidence="2 3">RF1</strain>
    </source>
</reference>
<name>A0AAU9G3Y2_DROMD</name>
<feature type="compositionally biased region" description="Acidic residues" evidence="1">
    <location>
        <begin position="15"/>
        <end position="28"/>
    </location>
</feature>